<dbReference type="GO" id="GO:0022857">
    <property type="term" value="F:transmembrane transporter activity"/>
    <property type="evidence" value="ECO:0007669"/>
    <property type="project" value="InterPro"/>
</dbReference>
<feature type="transmembrane region" description="Helical" evidence="5">
    <location>
        <begin position="12"/>
        <end position="37"/>
    </location>
</feature>
<dbReference type="OrthoDB" id="422206at2759"/>
<dbReference type="InterPro" id="IPR049680">
    <property type="entry name" value="FLVCR1-2_SLC49-like"/>
</dbReference>
<reference evidence="6 7" key="2">
    <citation type="submission" date="2018-10" db="EMBL/GenBank/DDBJ databases">
        <authorList>
            <consortium name="Pathogen Informatics"/>
        </authorList>
    </citation>
    <scope>NUCLEOTIDE SEQUENCE [LARGE SCALE GENOMIC DNA]</scope>
</reference>
<dbReference type="EMBL" id="UXUI01011221">
    <property type="protein sequence ID" value="VDD96055.1"/>
    <property type="molecule type" value="Genomic_DNA"/>
</dbReference>
<feature type="transmembrane region" description="Helical" evidence="5">
    <location>
        <begin position="79"/>
        <end position="101"/>
    </location>
</feature>
<feature type="transmembrane region" description="Helical" evidence="5">
    <location>
        <begin position="178"/>
        <end position="195"/>
    </location>
</feature>
<feature type="transmembrane region" description="Helical" evidence="5">
    <location>
        <begin position="49"/>
        <end position="72"/>
    </location>
</feature>
<dbReference type="InterPro" id="IPR036259">
    <property type="entry name" value="MFS_trans_sf"/>
</dbReference>
<dbReference type="CDD" id="cd17399">
    <property type="entry name" value="MFS_MFSD7"/>
    <property type="match status" value="1"/>
</dbReference>
<keyword evidence="2 5" id="KW-0812">Transmembrane</keyword>
<feature type="transmembrane region" description="Helical" evidence="5">
    <location>
        <begin position="261"/>
        <end position="285"/>
    </location>
</feature>
<feature type="transmembrane region" description="Helical" evidence="5">
    <location>
        <begin position="227"/>
        <end position="249"/>
    </location>
</feature>
<organism evidence="8">
    <name type="scientific">Enterobius vermicularis</name>
    <name type="common">Human pinworm</name>
    <dbReference type="NCBI Taxonomy" id="51028"/>
    <lineage>
        <taxon>Eukaryota</taxon>
        <taxon>Metazoa</taxon>
        <taxon>Ecdysozoa</taxon>
        <taxon>Nematoda</taxon>
        <taxon>Chromadorea</taxon>
        <taxon>Rhabditida</taxon>
        <taxon>Spirurina</taxon>
        <taxon>Oxyuridomorpha</taxon>
        <taxon>Oxyuroidea</taxon>
        <taxon>Oxyuridae</taxon>
        <taxon>Enterobius</taxon>
    </lineage>
</organism>
<dbReference type="GO" id="GO:0016020">
    <property type="term" value="C:membrane"/>
    <property type="evidence" value="ECO:0007669"/>
    <property type="project" value="UniProtKB-SubCell"/>
</dbReference>
<keyword evidence="7" id="KW-1185">Reference proteome</keyword>
<keyword evidence="4 5" id="KW-0472">Membrane</keyword>
<evidence type="ECO:0000313" key="7">
    <source>
        <dbReference type="Proteomes" id="UP000274131"/>
    </source>
</evidence>
<dbReference type="WBParaSite" id="EVEC_0001150701-mRNA-1">
    <property type="protein sequence ID" value="EVEC_0001150701-mRNA-1"/>
    <property type="gene ID" value="EVEC_0001150701"/>
</dbReference>
<dbReference type="Pfam" id="PF07690">
    <property type="entry name" value="MFS_1"/>
    <property type="match status" value="1"/>
</dbReference>
<dbReference type="Proteomes" id="UP000274131">
    <property type="component" value="Unassembled WGS sequence"/>
</dbReference>
<gene>
    <name evidence="6" type="ORF">EVEC_LOCUS10806</name>
</gene>
<dbReference type="Gene3D" id="1.20.1250.20">
    <property type="entry name" value="MFS general substrate transporter like domains"/>
    <property type="match status" value="1"/>
</dbReference>
<dbReference type="InterPro" id="IPR011701">
    <property type="entry name" value="MFS"/>
</dbReference>
<evidence type="ECO:0000256" key="4">
    <source>
        <dbReference type="ARBA" id="ARBA00023136"/>
    </source>
</evidence>
<sequence length="422" mass="45365">MAKKDMDLYTRRWVVLASVGFLNNTNAFLWIAFAAVANHVNVFYGNSQAANWFSLIFILCTIPVGIIAMWAASKFGLRASLLIAAWANGIGTVIRFISSFVPQVLRFPVGILGQGISACAYPFIMFLPTKVAGTWFADNERTLATTIGVMANPLGVLMANLLSPQIVNSYNDVPKMNAIVMFPAIITCLLVTFGVNSSKPKTPPTLSAAVTQTDFLTGIKDCYSNKAYVILAITLGGGIGMFNCLYTVIQQLLCPSGYTNAFSGLCASLMIVGGLIGATAAGLFVDRTKLYEETLKVSYAFAVISGLLFLQLEYATYIASFLFGVFGLAAYPVGLELSAECTFPVPENLSTGFIVIVGQVSPFIITFLPALLALLLILVFRPKLKRLQTERKPVQEEQVLSAENCGPEGDVGKDVELSSGGL</sequence>
<accession>A0A0N4VKW0</accession>
<dbReference type="PANTHER" id="PTHR10924:SF6">
    <property type="entry name" value="SOLUTE CARRIER FAMILY 49 MEMBER A3"/>
    <property type="match status" value="1"/>
</dbReference>
<dbReference type="SUPFAM" id="SSF103473">
    <property type="entry name" value="MFS general substrate transporter"/>
    <property type="match status" value="1"/>
</dbReference>
<feature type="transmembrane region" description="Helical" evidence="5">
    <location>
        <begin position="297"/>
        <end position="330"/>
    </location>
</feature>
<dbReference type="PANTHER" id="PTHR10924">
    <property type="entry name" value="MAJOR FACILITATOR SUPERFAMILY PROTEIN-RELATED"/>
    <property type="match status" value="1"/>
</dbReference>
<feature type="transmembrane region" description="Helical" evidence="5">
    <location>
        <begin position="107"/>
        <end position="127"/>
    </location>
</feature>
<evidence type="ECO:0000313" key="8">
    <source>
        <dbReference type="WBParaSite" id="EVEC_0001150701-mRNA-1"/>
    </source>
</evidence>
<keyword evidence="3 5" id="KW-1133">Transmembrane helix</keyword>
<dbReference type="AlphaFoldDB" id="A0A0N4VKW0"/>
<comment type="subcellular location">
    <subcellularLocation>
        <location evidence="1">Membrane</location>
        <topology evidence="1">Multi-pass membrane protein</topology>
    </subcellularLocation>
</comment>
<evidence type="ECO:0000256" key="1">
    <source>
        <dbReference type="ARBA" id="ARBA00004141"/>
    </source>
</evidence>
<feature type="transmembrane region" description="Helical" evidence="5">
    <location>
        <begin position="350"/>
        <end position="380"/>
    </location>
</feature>
<protein>
    <submittedName>
        <fullName evidence="8">MFS domain-containing protein</fullName>
    </submittedName>
</protein>
<evidence type="ECO:0000256" key="3">
    <source>
        <dbReference type="ARBA" id="ARBA00022989"/>
    </source>
</evidence>
<feature type="transmembrane region" description="Helical" evidence="5">
    <location>
        <begin position="147"/>
        <end position="166"/>
    </location>
</feature>
<evidence type="ECO:0000313" key="6">
    <source>
        <dbReference type="EMBL" id="VDD96055.1"/>
    </source>
</evidence>
<name>A0A0N4VKW0_ENTVE</name>
<evidence type="ECO:0000256" key="2">
    <source>
        <dbReference type="ARBA" id="ARBA00022692"/>
    </source>
</evidence>
<proteinExistence type="predicted"/>
<dbReference type="STRING" id="51028.A0A0N4VKW0"/>
<evidence type="ECO:0000256" key="5">
    <source>
        <dbReference type="SAM" id="Phobius"/>
    </source>
</evidence>
<reference evidence="8" key="1">
    <citation type="submission" date="2017-02" db="UniProtKB">
        <authorList>
            <consortium name="WormBaseParasite"/>
        </authorList>
    </citation>
    <scope>IDENTIFICATION</scope>
</reference>